<organism evidence="1 2">
    <name type="scientific">Nitrosococcus watsoni (strain C-113)</name>
    <dbReference type="NCBI Taxonomy" id="105559"/>
    <lineage>
        <taxon>Bacteria</taxon>
        <taxon>Pseudomonadati</taxon>
        <taxon>Pseudomonadota</taxon>
        <taxon>Gammaproteobacteria</taxon>
        <taxon>Chromatiales</taxon>
        <taxon>Chromatiaceae</taxon>
        <taxon>Nitrosococcus</taxon>
    </lineage>
</organism>
<dbReference type="KEGG" id="nwa:Nwat_1666"/>
<dbReference type="Proteomes" id="UP000000393">
    <property type="component" value="Chromosome"/>
</dbReference>
<dbReference type="HOGENOM" id="CLU_126530_0_0_6"/>
<evidence type="ECO:0000313" key="2">
    <source>
        <dbReference type="Proteomes" id="UP000000393"/>
    </source>
</evidence>
<dbReference type="PROSITE" id="PS51257">
    <property type="entry name" value="PROKAR_LIPOPROTEIN"/>
    <property type="match status" value="1"/>
</dbReference>
<accession>D8K6L7</accession>
<reference evidence="1 2" key="1">
    <citation type="submission" date="2010-06" db="EMBL/GenBank/DDBJ databases">
        <title>Complete sequence of chromosome of Nitrosococcus watsoni C-113.</title>
        <authorList>
            <consortium name="US DOE Joint Genome Institute"/>
            <person name="Lucas S."/>
            <person name="Copeland A."/>
            <person name="Lapidus A."/>
            <person name="Cheng J.-F."/>
            <person name="Bruce D."/>
            <person name="Goodwin L."/>
            <person name="Pitluck S."/>
            <person name="Malfatti S.A."/>
            <person name="Chain P.S.G."/>
            <person name="Land M."/>
            <person name="Hauser L."/>
            <person name="Kyrpides N."/>
            <person name="Ivanova N."/>
            <person name="Cambell M.A."/>
            <person name="Heidelberg J.F."/>
            <person name="Klotz M.G."/>
            <person name="Woyke T."/>
        </authorList>
    </citation>
    <scope>NUCLEOTIDE SEQUENCE [LARGE SCALE GENOMIC DNA]</scope>
    <source>
        <strain evidence="1 2">C-113</strain>
    </source>
</reference>
<dbReference type="STRING" id="105559.Nwat_1666"/>
<protein>
    <recommendedName>
        <fullName evidence="3">Lipoprotein</fullName>
    </recommendedName>
</protein>
<proteinExistence type="predicted"/>
<name>D8K6L7_NITWC</name>
<evidence type="ECO:0000313" key="1">
    <source>
        <dbReference type="EMBL" id="ADJ28544.1"/>
    </source>
</evidence>
<dbReference type="AlphaFoldDB" id="D8K6L7"/>
<keyword evidence="2" id="KW-1185">Reference proteome</keyword>
<gene>
    <name evidence="1" type="ordered locus">Nwat_1666</name>
</gene>
<sequence>MVKIQRNIVLIWIGFIVSACGAIPITDGAHSSLPKAGSVVIVWGSHPVVTDTMSIWLHKQGLVPIERNWLEQTLKDQDVILSNSDDDQVIVIESAKKMHVDLVVFGDLDQEIRAPMVSVRGFNVDSNRVLWEGSAHYDQYISVPLNHALVDLTCQALATAWGLRERGKSWFRTSGDICLMDSK</sequence>
<dbReference type="EMBL" id="CP002086">
    <property type="protein sequence ID" value="ADJ28544.1"/>
    <property type="molecule type" value="Genomic_DNA"/>
</dbReference>
<dbReference type="OrthoDB" id="7061129at2"/>
<evidence type="ECO:0008006" key="3">
    <source>
        <dbReference type="Google" id="ProtNLM"/>
    </source>
</evidence>
<dbReference type="eggNOG" id="ENOG502ZX9N">
    <property type="taxonomic scope" value="Bacteria"/>
</dbReference>